<gene>
    <name evidence="2" type="ORF">Q5P01_000907</name>
</gene>
<dbReference type="Proteomes" id="UP001187415">
    <property type="component" value="Unassembled WGS sequence"/>
</dbReference>
<protein>
    <submittedName>
        <fullName evidence="2">Uncharacterized protein</fullName>
    </submittedName>
</protein>
<accession>A0AA88IYI4</accession>
<proteinExistence type="predicted"/>
<comment type="caution">
    <text evidence="2">The sequence shown here is derived from an EMBL/GenBank/DDBJ whole genome shotgun (WGS) entry which is preliminary data.</text>
</comment>
<reference evidence="2" key="1">
    <citation type="submission" date="2023-07" db="EMBL/GenBank/DDBJ databases">
        <title>Chromosome-level Genome Assembly of Striped Snakehead (Channa striata).</title>
        <authorList>
            <person name="Liu H."/>
        </authorList>
    </citation>
    <scope>NUCLEOTIDE SEQUENCE</scope>
    <source>
        <strain evidence="2">Gz</strain>
        <tissue evidence="2">Muscle</tissue>
    </source>
</reference>
<organism evidence="2 3">
    <name type="scientific">Channa striata</name>
    <name type="common">Snakehead murrel</name>
    <name type="synonym">Ophicephalus striatus</name>
    <dbReference type="NCBI Taxonomy" id="64152"/>
    <lineage>
        <taxon>Eukaryota</taxon>
        <taxon>Metazoa</taxon>
        <taxon>Chordata</taxon>
        <taxon>Craniata</taxon>
        <taxon>Vertebrata</taxon>
        <taxon>Euteleostomi</taxon>
        <taxon>Actinopterygii</taxon>
        <taxon>Neopterygii</taxon>
        <taxon>Teleostei</taxon>
        <taxon>Neoteleostei</taxon>
        <taxon>Acanthomorphata</taxon>
        <taxon>Anabantaria</taxon>
        <taxon>Anabantiformes</taxon>
        <taxon>Channoidei</taxon>
        <taxon>Channidae</taxon>
        <taxon>Channa</taxon>
    </lineage>
</organism>
<feature type="region of interest" description="Disordered" evidence="1">
    <location>
        <begin position="271"/>
        <end position="308"/>
    </location>
</feature>
<dbReference type="AlphaFoldDB" id="A0AA88IYI4"/>
<keyword evidence="3" id="KW-1185">Reference proteome</keyword>
<sequence length="325" mass="36072">MDLDADVFAKAKARVTKEKDPRVAQELDRFYDTLQEMYNEFRGNNFYASASDIMRYVSFAAYSDEADHLVYHDADVRFKPLSQDHTADLTSGAAVKIAMITSTKRTDRSLEKQLSFRGTELLLLTQARGVPGLHPVQLRFDPNAESRGYKDCVGYRVGAVEDHRRKPSLNPLDVVLAKEMEATWAAAGPHSPYVEMNGEKFIRRDTCAVLRTLVLKGDMNTRKLFLSNCALNPADVGAVSRQDAQNWFGDSKSDHLDVPVYTLEEEAAIALPDGSPLSSPEHSGPSRPELTEVETPVKANPPVETGLSDIPLRSARACCRGKRGR</sequence>
<evidence type="ECO:0000313" key="3">
    <source>
        <dbReference type="Proteomes" id="UP001187415"/>
    </source>
</evidence>
<evidence type="ECO:0000256" key="1">
    <source>
        <dbReference type="SAM" id="MobiDB-lite"/>
    </source>
</evidence>
<name>A0AA88IYI4_CHASR</name>
<evidence type="ECO:0000313" key="2">
    <source>
        <dbReference type="EMBL" id="KAK2813042.1"/>
    </source>
</evidence>
<dbReference type="EMBL" id="JAUPFM010000111">
    <property type="protein sequence ID" value="KAK2813042.1"/>
    <property type="molecule type" value="Genomic_DNA"/>
</dbReference>